<organism evidence="2 3">
    <name type="scientific">Flavobacterium collinsii</name>
    <dbReference type="NCBI Taxonomy" id="1114861"/>
    <lineage>
        <taxon>Bacteria</taxon>
        <taxon>Pseudomonadati</taxon>
        <taxon>Bacteroidota</taxon>
        <taxon>Flavobacteriia</taxon>
        <taxon>Flavobacteriales</taxon>
        <taxon>Flavobacteriaceae</taxon>
        <taxon>Flavobacterium</taxon>
    </lineage>
</organism>
<gene>
    <name evidence="2" type="ORF">TRV642_2030</name>
</gene>
<accession>A0A9W4X3E8</accession>
<name>A0A9W4X3E8_9FLAO</name>
<evidence type="ECO:0000313" key="2">
    <source>
        <dbReference type="EMBL" id="CAI2766949.1"/>
    </source>
</evidence>
<evidence type="ECO:0000313" key="3">
    <source>
        <dbReference type="Proteomes" id="UP001152749"/>
    </source>
</evidence>
<evidence type="ECO:0000256" key="1">
    <source>
        <dbReference type="SAM" id="Phobius"/>
    </source>
</evidence>
<dbReference type="KEGG" id="fcs:TRV642_2030"/>
<feature type="transmembrane region" description="Helical" evidence="1">
    <location>
        <begin position="170"/>
        <end position="186"/>
    </location>
</feature>
<sequence length="195" mass="22764">MLVAIPNKFSMKKLIKFFSISIFIVCTFPCFQTCSDDSIPKRYHEDEIIIDSTLSAETLKFKNDSLNHLAQQKRNLELEQVRKQWTENAYELGFSGFRKLAIEDFKDWTLFPTLCFTFFILLSILVLFFALKECLTKVYIFSLLNLGLLICSMLILLAKYGIVIMNNIRYGYYILLCNILILIILSKKEINKNSH</sequence>
<keyword evidence="1" id="KW-1133">Transmembrane helix</keyword>
<feature type="transmembrane region" description="Helical" evidence="1">
    <location>
        <begin position="138"/>
        <end position="158"/>
    </location>
</feature>
<dbReference type="EMBL" id="OX336425">
    <property type="protein sequence ID" value="CAI2766949.1"/>
    <property type="molecule type" value="Genomic_DNA"/>
</dbReference>
<keyword evidence="1" id="KW-0472">Membrane</keyword>
<dbReference type="Proteomes" id="UP001152749">
    <property type="component" value="Chromosome"/>
</dbReference>
<feature type="transmembrane region" description="Helical" evidence="1">
    <location>
        <begin position="110"/>
        <end position="131"/>
    </location>
</feature>
<dbReference type="AlphaFoldDB" id="A0A9W4X3E8"/>
<protein>
    <submittedName>
        <fullName evidence="2">Uncharacterized protein</fullName>
    </submittedName>
</protein>
<proteinExistence type="predicted"/>
<keyword evidence="1" id="KW-0812">Transmembrane</keyword>
<reference evidence="2" key="1">
    <citation type="submission" date="2022-09" db="EMBL/GenBank/DDBJ databases">
        <authorList>
            <person name="Duchaud E."/>
        </authorList>
    </citation>
    <scope>NUCLEOTIDE SEQUENCE</scope>
    <source>
        <strain evidence="2">TRV642</strain>
    </source>
</reference>